<dbReference type="Proteomes" id="UP000030653">
    <property type="component" value="Unassembled WGS sequence"/>
</dbReference>
<comment type="catalytic activity">
    <reaction evidence="5">
        <text>D-xylose + NADP(+) = D-xylono-1,5-lactone + NADPH + H(+)</text>
        <dbReference type="Rhea" id="RHEA:22000"/>
        <dbReference type="ChEBI" id="CHEBI:15378"/>
        <dbReference type="ChEBI" id="CHEBI:15867"/>
        <dbReference type="ChEBI" id="CHEBI:53455"/>
        <dbReference type="ChEBI" id="CHEBI:57783"/>
        <dbReference type="ChEBI" id="CHEBI:58349"/>
        <dbReference type="EC" id="1.1.1.179"/>
    </reaction>
</comment>
<dbReference type="Gene3D" id="3.30.360.10">
    <property type="entry name" value="Dihydrodipicolinate Reductase, domain 2"/>
    <property type="match status" value="1"/>
</dbReference>
<dbReference type="EMBL" id="JH795860">
    <property type="protein sequence ID" value="EJU03321.1"/>
    <property type="molecule type" value="Genomic_DNA"/>
</dbReference>
<dbReference type="GO" id="GO:0000166">
    <property type="term" value="F:nucleotide binding"/>
    <property type="evidence" value="ECO:0007669"/>
    <property type="project" value="InterPro"/>
</dbReference>
<name>M5FZ52_DACPD</name>
<dbReference type="Pfam" id="PF22725">
    <property type="entry name" value="GFO_IDH_MocA_C3"/>
    <property type="match status" value="1"/>
</dbReference>
<dbReference type="OrthoDB" id="2129491at2759"/>
<gene>
    <name evidence="8" type="ORF">DACRYDRAFT_50407</name>
</gene>
<dbReference type="Pfam" id="PF01408">
    <property type="entry name" value="GFO_IDH_MocA"/>
    <property type="match status" value="1"/>
</dbReference>
<dbReference type="PANTHER" id="PTHR22604:SF105">
    <property type="entry name" value="TRANS-1,2-DIHYDROBENZENE-1,2-DIOL DEHYDROGENASE"/>
    <property type="match status" value="1"/>
</dbReference>
<evidence type="ECO:0000313" key="9">
    <source>
        <dbReference type="Proteomes" id="UP000030653"/>
    </source>
</evidence>
<protein>
    <recommendedName>
        <fullName evidence="3">D-xylose 1-dehydrogenase (NADP(+), D-xylono-1,5-lactone-forming)</fullName>
        <ecNumber evidence="3">1.1.1.179</ecNumber>
    </recommendedName>
    <alternativeName>
        <fullName evidence="4">D-xylose-NADP dehydrogenase</fullName>
    </alternativeName>
</protein>
<dbReference type="STRING" id="1858805.M5FZ52"/>
<evidence type="ECO:0000259" key="7">
    <source>
        <dbReference type="Pfam" id="PF22725"/>
    </source>
</evidence>
<feature type="domain" description="Gfo/Idh/MocA-like oxidoreductase N-terminal" evidence="6">
    <location>
        <begin position="68"/>
        <end position="144"/>
    </location>
</feature>
<dbReference type="Gene3D" id="3.40.50.720">
    <property type="entry name" value="NAD(P)-binding Rossmann-like Domain"/>
    <property type="match status" value="1"/>
</dbReference>
<proteinExistence type="inferred from homology"/>
<dbReference type="RefSeq" id="XP_040630215.1">
    <property type="nucleotide sequence ID" value="XM_040774987.1"/>
</dbReference>
<evidence type="ECO:0000256" key="1">
    <source>
        <dbReference type="ARBA" id="ARBA00010928"/>
    </source>
</evidence>
<keyword evidence="9" id="KW-1185">Reference proteome</keyword>
<dbReference type="InterPro" id="IPR055170">
    <property type="entry name" value="GFO_IDH_MocA-like_dom"/>
</dbReference>
<dbReference type="EC" id="1.1.1.179" evidence="3"/>
<dbReference type="GeneID" id="63690049"/>
<evidence type="ECO:0000256" key="4">
    <source>
        <dbReference type="ARBA" id="ARBA00042988"/>
    </source>
</evidence>
<accession>M5FZ52</accession>
<dbReference type="InterPro" id="IPR000683">
    <property type="entry name" value="Gfo/Idh/MocA-like_OxRdtase_N"/>
</dbReference>
<dbReference type="GO" id="GO:0047837">
    <property type="term" value="F:D-xylose 1-dehydrogenase (NADP+) activity"/>
    <property type="evidence" value="ECO:0007669"/>
    <property type="project" value="UniProtKB-EC"/>
</dbReference>
<dbReference type="PANTHER" id="PTHR22604">
    <property type="entry name" value="OXIDOREDUCTASES"/>
    <property type="match status" value="1"/>
</dbReference>
<sequence length="367" mass="40974">MTTPFNLKWGILATGRISHIFTKDILMPPSTRQVTDVSHTFVAVASSSSIDKAHQFIKDFEADLKVAQYQTTGAVRPYGSYADLLADKDVEVVYVGSPHSDHYKTCLAALRAGKHILCEKAFTLNAAQTEHLCALAKEKKLFLMEAQWTRFFPSILDLQTQLNSPQMPFGRIYRTFADFSIQAPASAAHRLYDPKQGGGALLDLGVYPILWCFILFYRNPENTLTPPSVTASVVNSPLTGVDEQDTVVLKWDKLGFQSTCCTSLVGRTEEWALILYGEKGNVYIPHPLSRPSSYTVHMHGEAHVKHQIHIPGQGMHWEADAVARSISKGELENPIMPHQESIEIMKVMDKVRKIGNVSYGELEDLEK</sequence>
<keyword evidence="2" id="KW-0560">Oxidoreductase</keyword>
<organism evidence="8 9">
    <name type="scientific">Dacryopinax primogenitus (strain DJM 731)</name>
    <name type="common">Brown rot fungus</name>
    <dbReference type="NCBI Taxonomy" id="1858805"/>
    <lineage>
        <taxon>Eukaryota</taxon>
        <taxon>Fungi</taxon>
        <taxon>Dikarya</taxon>
        <taxon>Basidiomycota</taxon>
        <taxon>Agaricomycotina</taxon>
        <taxon>Dacrymycetes</taxon>
        <taxon>Dacrymycetales</taxon>
        <taxon>Dacrymycetaceae</taxon>
        <taxon>Dacryopinax</taxon>
    </lineage>
</organism>
<dbReference type="InterPro" id="IPR036291">
    <property type="entry name" value="NAD(P)-bd_dom_sf"/>
</dbReference>
<evidence type="ECO:0000259" key="6">
    <source>
        <dbReference type="Pfam" id="PF01408"/>
    </source>
</evidence>
<feature type="domain" description="GFO/IDH/MocA-like oxidoreductase" evidence="7">
    <location>
        <begin position="169"/>
        <end position="282"/>
    </location>
</feature>
<evidence type="ECO:0000256" key="3">
    <source>
        <dbReference type="ARBA" id="ARBA00038984"/>
    </source>
</evidence>
<dbReference type="HOGENOM" id="CLU_023194_7_2_1"/>
<dbReference type="AlphaFoldDB" id="M5FZ52"/>
<dbReference type="InterPro" id="IPR050984">
    <property type="entry name" value="Gfo/Idh/MocA_domain"/>
</dbReference>
<evidence type="ECO:0000313" key="8">
    <source>
        <dbReference type="EMBL" id="EJU03321.1"/>
    </source>
</evidence>
<evidence type="ECO:0000256" key="2">
    <source>
        <dbReference type="ARBA" id="ARBA00023002"/>
    </source>
</evidence>
<dbReference type="SUPFAM" id="SSF55347">
    <property type="entry name" value="Glyceraldehyde-3-phosphate dehydrogenase-like, C-terminal domain"/>
    <property type="match status" value="1"/>
</dbReference>
<evidence type="ECO:0000256" key="5">
    <source>
        <dbReference type="ARBA" id="ARBA00049233"/>
    </source>
</evidence>
<comment type="similarity">
    <text evidence="1">Belongs to the Gfo/Idh/MocA family.</text>
</comment>
<dbReference type="OMA" id="HMSLYHL"/>
<dbReference type="SUPFAM" id="SSF51735">
    <property type="entry name" value="NAD(P)-binding Rossmann-fold domains"/>
    <property type="match status" value="1"/>
</dbReference>
<reference evidence="8 9" key="1">
    <citation type="journal article" date="2012" name="Science">
        <title>The Paleozoic origin of enzymatic lignin decomposition reconstructed from 31 fungal genomes.</title>
        <authorList>
            <person name="Floudas D."/>
            <person name="Binder M."/>
            <person name="Riley R."/>
            <person name="Barry K."/>
            <person name="Blanchette R.A."/>
            <person name="Henrissat B."/>
            <person name="Martinez A.T."/>
            <person name="Otillar R."/>
            <person name="Spatafora J.W."/>
            <person name="Yadav J.S."/>
            <person name="Aerts A."/>
            <person name="Benoit I."/>
            <person name="Boyd A."/>
            <person name="Carlson A."/>
            <person name="Copeland A."/>
            <person name="Coutinho P.M."/>
            <person name="de Vries R.P."/>
            <person name="Ferreira P."/>
            <person name="Findley K."/>
            <person name="Foster B."/>
            <person name="Gaskell J."/>
            <person name="Glotzer D."/>
            <person name="Gorecki P."/>
            <person name="Heitman J."/>
            <person name="Hesse C."/>
            <person name="Hori C."/>
            <person name="Igarashi K."/>
            <person name="Jurgens J.A."/>
            <person name="Kallen N."/>
            <person name="Kersten P."/>
            <person name="Kohler A."/>
            <person name="Kuees U."/>
            <person name="Kumar T.K.A."/>
            <person name="Kuo A."/>
            <person name="LaButti K."/>
            <person name="Larrondo L.F."/>
            <person name="Lindquist E."/>
            <person name="Ling A."/>
            <person name="Lombard V."/>
            <person name="Lucas S."/>
            <person name="Lundell T."/>
            <person name="Martin R."/>
            <person name="McLaughlin D.J."/>
            <person name="Morgenstern I."/>
            <person name="Morin E."/>
            <person name="Murat C."/>
            <person name="Nagy L.G."/>
            <person name="Nolan M."/>
            <person name="Ohm R.A."/>
            <person name="Patyshakuliyeva A."/>
            <person name="Rokas A."/>
            <person name="Ruiz-Duenas F.J."/>
            <person name="Sabat G."/>
            <person name="Salamov A."/>
            <person name="Samejima M."/>
            <person name="Schmutz J."/>
            <person name="Slot J.C."/>
            <person name="St John F."/>
            <person name="Stenlid J."/>
            <person name="Sun H."/>
            <person name="Sun S."/>
            <person name="Syed K."/>
            <person name="Tsang A."/>
            <person name="Wiebenga A."/>
            <person name="Young D."/>
            <person name="Pisabarro A."/>
            <person name="Eastwood D.C."/>
            <person name="Martin F."/>
            <person name="Cullen D."/>
            <person name="Grigoriev I.V."/>
            <person name="Hibbett D.S."/>
        </authorList>
    </citation>
    <scope>NUCLEOTIDE SEQUENCE [LARGE SCALE GENOMIC DNA]</scope>
    <source>
        <strain evidence="8 9">DJM-731 SS1</strain>
    </source>
</reference>